<comment type="caution">
    <text evidence="3">The sequence shown here is derived from an EMBL/GenBank/DDBJ whole genome shotgun (WGS) entry which is preliminary data.</text>
</comment>
<feature type="compositionally biased region" description="Basic and acidic residues" evidence="1">
    <location>
        <begin position="322"/>
        <end position="332"/>
    </location>
</feature>
<dbReference type="EMBL" id="BAAAQK010000027">
    <property type="protein sequence ID" value="GAA1874140.1"/>
    <property type="molecule type" value="Genomic_DNA"/>
</dbReference>
<feature type="transmembrane region" description="Helical" evidence="2">
    <location>
        <begin position="142"/>
        <end position="164"/>
    </location>
</feature>
<accession>A0ABN2NLN8</accession>
<feature type="transmembrane region" description="Helical" evidence="2">
    <location>
        <begin position="290"/>
        <end position="314"/>
    </location>
</feature>
<evidence type="ECO:0000256" key="2">
    <source>
        <dbReference type="SAM" id="Phobius"/>
    </source>
</evidence>
<keyword evidence="4" id="KW-1185">Reference proteome</keyword>
<proteinExistence type="predicted"/>
<protein>
    <submittedName>
        <fullName evidence="3">DUF3533 domain-containing protein</fullName>
    </submittedName>
</protein>
<dbReference type="RefSeq" id="WP_344425767.1">
    <property type="nucleotide sequence ID" value="NZ_BAAAQK010000027.1"/>
</dbReference>
<feature type="transmembrane region" description="Helical" evidence="2">
    <location>
        <begin position="176"/>
        <end position="198"/>
    </location>
</feature>
<organism evidence="3 4">
    <name type="scientific">Pseudonocardia ailaonensis</name>
    <dbReference type="NCBI Taxonomy" id="367279"/>
    <lineage>
        <taxon>Bacteria</taxon>
        <taxon>Bacillati</taxon>
        <taxon>Actinomycetota</taxon>
        <taxon>Actinomycetes</taxon>
        <taxon>Pseudonocardiales</taxon>
        <taxon>Pseudonocardiaceae</taxon>
        <taxon>Pseudonocardia</taxon>
    </lineage>
</organism>
<keyword evidence="2" id="KW-0472">Membrane</keyword>
<gene>
    <name evidence="3" type="ORF">GCM10009836_63980</name>
</gene>
<feature type="transmembrane region" description="Helical" evidence="2">
    <location>
        <begin position="218"/>
        <end position="245"/>
    </location>
</feature>
<feature type="region of interest" description="Disordered" evidence="1">
    <location>
        <begin position="319"/>
        <end position="338"/>
    </location>
</feature>
<evidence type="ECO:0000313" key="4">
    <source>
        <dbReference type="Proteomes" id="UP001500449"/>
    </source>
</evidence>
<evidence type="ECO:0000313" key="3">
    <source>
        <dbReference type="EMBL" id="GAA1874140.1"/>
    </source>
</evidence>
<sequence length="338" mass="33398">MTRTIGRTAGLLLAVLGLQLGFVLSYVGAFHAPAPDRVSVEVVAPAAVAQQLDALPGAPLAATAADEAGARADLAADRTSGVLLVDPAGTRDTLLVAGAGGGSLSSAAESVVTQAEAARGRTVSVQDVVPVQSGDARGLSGFYLVTGWIVGGYLLAALLGLTGAKRPGLRTIVGRLGVALGFSVLGGLGGALVAGPVLGALTGHVVGLWALGTALTFAAAAVTVALSALLGVVGIGVTILLFVVLGNPSAGGAYQAGVLPPFWSGLGGWLPNGAGVDALRRIVYFDATGLGSPLLVIAAWIAGGVVVALAGTWLRTRRTTHGRHEAPTHPRESALSGA</sequence>
<keyword evidence="2" id="KW-0812">Transmembrane</keyword>
<reference evidence="3 4" key="1">
    <citation type="journal article" date="2019" name="Int. J. Syst. Evol. Microbiol.">
        <title>The Global Catalogue of Microorganisms (GCM) 10K type strain sequencing project: providing services to taxonomists for standard genome sequencing and annotation.</title>
        <authorList>
            <consortium name="The Broad Institute Genomics Platform"/>
            <consortium name="The Broad Institute Genome Sequencing Center for Infectious Disease"/>
            <person name="Wu L."/>
            <person name="Ma J."/>
        </authorList>
    </citation>
    <scope>NUCLEOTIDE SEQUENCE [LARGE SCALE GENOMIC DNA]</scope>
    <source>
        <strain evidence="3 4">JCM 16009</strain>
    </source>
</reference>
<evidence type="ECO:0000256" key="1">
    <source>
        <dbReference type="SAM" id="MobiDB-lite"/>
    </source>
</evidence>
<name>A0ABN2NLN8_9PSEU</name>
<dbReference type="Proteomes" id="UP001500449">
    <property type="component" value="Unassembled WGS sequence"/>
</dbReference>
<keyword evidence="2" id="KW-1133">Transmembrane helix</keyword>